<feature type="transmembrane region" description="Helical" evidence="2">
    <location>
        <begin position="292"/>
        <end position="310"/>
    </location>
</feature>
<evidence type="ECO:0000313" key="3">
    <source>
        <dbReference type="EMBL" id="GEQ97210.1"/>
    </source>
</evidence>
<protein>
    <recommendedName>
        <fullName evidence="5">DUF3667 domain-containing protein</fullName>
    </recommendedName>
</protein>
<feature type="transmembrane region" description="Helical" evidence="2">
    <location>
        <begin position="322"/>
        <end position="344"/>
    </location>
</feature>
<reference evidence="3 4" key="1">
    <citation type="submission" date="2019-09" db="EMBL/GenBank/DDBJ databases">
        <title>NBRP : Genome information of microbial organism related human and environment.</title>
        <authorList>
            <person name="Hattori M."/>
            <person name="Oshima K."/>
            <person name="Inaba H."/>
            <person name="Suda W."/>
            <person name="Sakamoto M."/>
            <person name="Iino T."/>
            <person name="Kitahara M."/>
            <person name="Oshida Y."/>
            <person name="Iida T."/>
            <person name="Kudo T."/>
            <person name="Itoh T."/>
            <person name="Ohkuma M."/>
        </authorList>
    </citation>
    <scope>NUCLEOTIDE SEQUENCE [LARGE SCALE GENOMIC DNA]</scope>
    <source>
        <strain evidence="3 4">Hi-2</strain>
    </source>
</reference>
<name>A0A5A7MML7_9PROT</name>
<comment type="caution">
    <text evidence="3">The sequence shown here is derived from an EMBL/GenBank/DDBJ whole genome shotgun (WGS) entry which is preliminary data.</text>
</comment>
<dbReference type="RefSeq" id="WP_149999747.1">
    <property type="nucleotide sequence ID" value="NZ_BKCL01000002.1"/>
</dbReference>
<keyword evidence="2" id="KW-0812">Transmembrane</keyword>
<dbReference type="Pfam" id="PF12412">
    <property type="entry name" value="DUF3667"/>
    <property type="match status" value="1"/>
</dbReference>
<keyword evidence="2" id="KW-0472">Membrane</keyword>
<feature type="transmembrane region" description="Helical" evidence="2">
    <location>
        <begin position="262"/>
        <end position="286"/>
    </location>
</feature>
<evidence type="ECO:0000256" key="2">
    <source>
        <dbReference type="SAM" id="Phobius"/>
    </source>
</evidence>
<evidence type="ECO:0000313" key="4">
    <source>
        <dbReference type="Proteomes" id="UP000322084"/>
    </source>
</evidence>
<dbReference type="AlphaFoldDB" id="A0A5A7MML7"/>
<keyword evidence="2" id="KW-1133">Transmembrane helix</keyword>
<evidence type="ECO:0008006" key="5">
    <source>
        <dbReference type="Google" id="ProtNLM"/>
    </source>
</evidence>
<gene>
    <name evidence="3" type="ORF">JCM17844_08470</name>
</gene>
<dbReference type="EMBL" id="BKCL01000002">
    <property type="protein sequence ID" value="GEQ97210.1"/>
    <property type="molecule type" value="Genomic_DNA"/>
</dbReference>
<dbReference type="Proteomes" id="UP000322084">
    <property type="component" value="Unassembled WGS sequence"/>
</dbReference>
<proteinExistence type="predicted"/>
<accession>A0A5A7MML7</accession>
<evidence type="ECO:0000256" key="1">
    <source>
        <dbReference type="SAM" id="MobiDB-lite"/>
    </source>
</evidence>
<feature type="transmembrane region" description="Helical" evidence="2">
    <location>
        <begin position="99"/>
        <end position="122"/>
    </location>
</feature>
<feature type="transmembrane region" description="Helical" evidence="2">
    <location>
        <begin position="230"/>
        <end position="250"/>
    </location>
</feature>
<sequence>MDSTTTDASQNAPDNEKTGHTHCLNCGASLSGPYCSQCGQHDRDLRRPFWTFTIEFADNIFSLDSRLAHTLIPLFSRPGRMSRLYVEGHRANYVAPVRLMLISVLVFFLAVELGNVALLQLVRAADPAPLTDQEAIAPSGPETEPATEAEAEAEAGIPAMTLEFFEPIQKNASPALSFDDSIETIKREIAENNEPDIDSAPLLDFISRLLTGMGQFAKNPELINGVFNTWMPRAMLVLVPVFALLLRAMYWRKDAYFFNQLVFSLHFHAFLFLLLTGLVVLGSMGMGAASGWIYFFGVPAYLLLSMKHFYRQGWWRTIFKFLTLSALYNIVLIAVLLAILLIGLTQS</sequence>
<organism evidence="3 4">
    <name type="scientific">Iodidimonas gelatinilytica</name>
    <dbReference type="NCBI Taxonomy" id="1236966"/>
    <lineage>
        <taxon>Bacteria</taxon>
        <taxon>Pseudomonadati</taxon>
        <taxon>Pseudomonadota</taxon>
        <taxon>Alphaproteobacteria</taxon>
        <taxon>Iodidimonadales</taxon>
        <taxon>Iodidimonadaceae</taxon>
        <taxon>Iodidimonas</taxon>
    </lineage>
</organism>
<dbReference type="InterPro" id="IPR022134">
    <property type="entry name" value="DUF3667"/>
</dbReference>
<feature type="region of interest" description="Disordered" evidence="1">
    <location>
        <begin position="132"/>
        <end position="151"/>
    </location>
</feature>